<comment type="caution">
    <text evidence="2">The sequence shown here is derived from an EMBL/GenBank/DDBJ whole genome shotgun (WGS) entry which is preliminary data.</text>
</comment>
<feature type="domain" description="HTH luxR-type" evidence="1">
    <location>
        <begin position="153"/>
        <end position="215"/>
    </location>
</feature>
<protein>
    <recommendedName>
        <fullName evidence="1">HTH luxR-type domain-containing protein</fullName>
    </recommendedName>
</protein>
<dbReference type="PRINTS" id="PR00038">
    <property type="entry name" value="HTHLUXR"/>
</dbReference>
<dbReference type="Gene3D" id="1.10.10.10">
    <property type="entry name" value="Winged helix-like DNA-binding domain superfamily/Winged helix DNA-binding domain"/>
    <property type="match status" value="1"/>
</dbReference>
<dbReference type="SMART" id="SM00421">
    <property type="entry name" value="HTH_LUXR"/>
    <property type="match status" value="1"/>
</dbReference>
<evidence type="ECO:0000259" key="1">
    <source>
        <dbReference type="SMART" id="SM00421"/>
    </source>
</evidence>
<dbReference type="InterPro" id="IPR016032">
    <property type="entry name" value="Sig_transdc_resp-reg_C-effctor"/>
</dbReference>
<accession>H5TVS3</accession>
<dbReference type="InterPro" id="IPR036388">
    <property type="entry name" value="WH-like_DNA-bd_sf"/>
</dbReference>
<dbReference type="EMBL" id="BAFC01000016">
    <property type="protein sequence ID" value="GAB37581.1"/>
    <property type="molecule type" value="Genomic_DNA"/>
</dbReference>
<sequence length="226" mass="24282">MLGLPEYIKCTLARSAFSGENSMTADVVSELDTAAVDAARTAPTAVIIAEHDVIDSALAVFVEDAGHRAVIIDLDNATDSLGGLDAPGITIVRSARRIAQVRSIRALNGTVIGAIGVPVSDARSIDITDPGHALDVLAALAGKSESAQPRIPRIHLTEREREVLTAYVLGATLRETARRFFIAESTAREHYRRVRQRYLNAGRPVSNKAELLLALIGDGWVRPEQL</sequence>
<dbReference type="eggNOG" id="COG2197">
    <property type="taxonomic scope" value="Bacteria"/>
</dbReference>
<proteinExistence type="predicted"/>
<keyword evidence="3" id="KW-1185">Reference proteome</keyword>
<reference evidence="2 3" key="1">
    <citation type="submission" date="2012-02" db="EMBL/GenBank/DDBJ databases">
        <title>Whole genome shotgun sequence of Gordonia sputi NBRC 100414.</title>
        <authorList>
            <person name="Yoshida I."/>
            <person name="Hosoyama A."/>
            <person name="Tsuchikane K."/>
            <person name="Katsumata H."/>
            <person name="Yamazaki S."/>
            <person name="Fujita N."/>
        </authorList>
    </citation>
    <scope>NUCLEOTIDE SEQUENCE [LARGE SCALE GENOMIC DNA]</scope>
    <source>
        <strain evidence="2 3">NBRC 100414</strain>
    </source>
</reference>
<dbReference type="SUPFAM" id="SSF46894">
    <property type="entry name" value="C-terminal effector domain of the bipartite response regulators"/>
    <property type="match status" value="1"/>
</dbReference>
<evidence type="ECO:0000313" key="3">
    <source>
        <dbReference type="Proteomes" id="UP000005845"/>
    </source>
</evidence>
<dbReference type="GO" id="GO:0006355">
    <property type="term" value="P:regulation of DNA-templated transcription"/>
    <property type="evidence" value="ECO:0007669"/>
    <property type="project" value="InterPro"/>
</dbReference>
<evidence type="ECO:0000313" key="2">
    <source>
        <dbReference type="EMBL" id="GAB37581.1"/>
    </source>
</evidence>
<dbReference type="GO" id="GO:0003677">
    <property type="term" value="F:DNA binding"/>
    <property type="evidence" value="ECO:0007669"/>
    <property type="project" value="InterPro"/>
</dbReference>
<dbReference type="Pfam" id="PF00196">
    <property type="entry name" value="GerE"/>
    <property type="match status" value="1"/>
</dbReference>
<dbReference type="AlphaFoldDB" id="H5TVS3"/>
<gene>
    <name evidence="2" type="ORF">GOSPT_016_00200</name>
</gene>
<dbReference type="Proteomes" id="UP000005845">
    <property type="component" value="Unassembled WGS sequence"/>
</dbReference>
<dbReference type="InterPro" id="IPR000792">
    <property type="entry name" value="Tscrpt_reg_LuxR_C"/>
</dbReference>
<name>H5TVS3_9ACTN</name>
<organism evidence="2 3">
    <name type="scientific">Gordonia sputi NBRC 100414</name>
    <dbReference type="NCBI Taxonomy" id="1089453"/>
    <lineage>
        <taxon>Bacteria</taxon>
        <taxon>Bacillati</taxon>
        <taxon>Actinomycetota</taxon>
        <taxon>Actinomycetes</taxon>
        <taxon>Mycobacteriales</taxon>
        <taxon>Gordoniaceae</taxon>
        <taxon>Gordonia</taxon>
    </lineage>
</organism>